<keyword evidence="1" id="KW-1133">Transmembrane helix</keyword>
<protein>
    <submittedName>
        <fullName evidence="2">Uncharacterized protein</fullName>
    </submittedName>
</protein>
<organism evidence="2 3">
    <name type="scientific">Photobacterium aquimaris</name>
    <dbReference type="NCBI Taxonomy" id="512643"/>
    <lineage>
        <taxon>Bacteria</taxon>
        <taxon>Pseudomonadati</taxon>
        <taxon>Pseudomonadota</taxon>
        <taxon>Gammaproteobacteria</taxon>
        <taxon>Vibrionales</taxon>
        <taxon>Vibrionaceae</taxon>
        <taxon>Photobacterium</taxon>
    </lineage>
</organism>
<evidence type="ECO:0000256" key="1">
    <source>
        <dbReference type="SAM" id="Phobius"/>
    </source>
</evidence>
<gene>
    <name evidence="2" type="ORF">PAQU9191_02559</name>
</gene>
<dbReference type="Proteomes" id="UP000196485">
    <property type="component" value="Unassembled WGS sequence"/>
</dbReference>
<feature type="transmembrane region" description="Helical" evidence="1">
    <location>
        <begin position="6"/>
        <end position="29"/>
    </location>
</feature>
<accession>A0A1Y6KYL5</accession>
<keyword evidence="1" id="KW-0472">Membrane</keyword>
<evidence type="ECO:0000313" key="2">
    <source>
        <dbReference type="EMBL" id="SMY17273.1"/>
    </source>
</evidence>
<sequence length="45" mass="5036">MVFFQIVINIVFFTLIAVILLLIVGFFGVCQSRWGKAFDGVSVVK</sequence>
<dbReference type="AlphaFoldDB" id="A0A1Y6KYL5"/>
<reference evidence="3" key="1">
    <citation type="submission" date="2017-06" db="EMBL/GenBank/DDBJ databases">
        <authorList>
            <person name="Rodrigo-Torres L."/>
            <person name="Arahal R. D."/>
            <person name="Lucena T."/>
        </authorList>
    </citation>
    <scope>NUCLEOTIDE SEQUENCE [LARGE SCALE GENOMIC DNA]</scope>
    <source>
        <strain evidence="3">type strain: CECT 9192</strain>
    </source>
</reference>
<keyword evidence="1" id="KW-0812">Transmembrane</keyword>
<name>A0A1Y6KYL5_9GAMM</name>
<evidence type="ECO:0000313" key="3">
    <source>
        <dbReference type="Proteomes" id="UP000196485"/>
    </source>
</evidence>
<proteinExistence type="predicted"/>
<keyword evidence="3" id="KW-1185">Reference proteome</keyword>
<dbReference type="EMBL" id="FYAH01000004">
    <property type="protein sequence ID" value="SMY17273.1"/>
    <property type="molecule type" value="Genomic_DNA"/>
</dbReference>